<feature type="compositionally biased region" description="Basic and acidic residues" evidence="1">
    <location>
        <begin position="67"/>
        <end position="79"/>
    </location>
</feature>
<proteinExistence type="predicted"/>
<keyword evidence="3" id="KW-1185">Reference proteome</keyword>
<sequence length="85" mass="10032">MRGVLQSTQETLNKRRRRRIAEKEAFAEAVSRRRDCKRKTEIAWDLKLREVALLAFQVPEGSQSLRNLRESLPRPDRGEKRTRKG</sequence>
<dbReference type="Proteomes" id="UP000649617">
    <property type="component" value="Unassembled WGS sequence"/>
</dbReference>
<comment type="caution">
    <text evidence="2">The sequence shown here is derived from an EMBL/GenBank/DDBJ whole genome shotgun (WGS) entry which is preliminary data.</text>
</comment>
<reference evidence="2" key="1">
    <citation type="submission" date="2021-02" db="EMBL/GenBank/DDBJ databases">
        <authorList>
            <person name="Dougan E. K."/>
            <person name="Rhodes N."/>
            <person name="Thang M."/>
            <person name="Chan C."/>
        </authorList>
    </citation>
    <scope>NUCLEOTIDE SEQUENCE</scope>
</reference>
<gene>
    <name evidence="2" type="ORF">SPIL2461_LOCUS13937</name>
</gene>
<evidence type="ECO:0000313" key="2">
    <source>
        <dbReference type="EMBL" id="CAE7529497.1"/>
    </source>
</evidence>
<evidence type="ECO:0000256" key="1">
    <source>
        <dbReference type="SAM" id="MobiDB-lite"/>
    </source>
</evidence>
<protein>
    <submittedName>
        <fullName evidence="2">Uncharacterized protein</fullName>
    </submittedName>
</protein>
<dbReference type="EMBL" id="CAJNIZ010031269">
    <property type="protein sequence ID" value="CAE7529497.1"/>
    <property type="molecule type" value="Genomic_DNA"/>
</dbReference>
<accession>A0A812TFI1</accession>
<feature type="region of interest" description="Disordered" evidence="1">
    <location>
        <begin position="64"/>
        <end position="85"/>
    </location>
</feature>
<name>A0A812TFI1_SYMPI</name>
<evidence type="ECO:0000313" key="3">
    <source>
        <dbReference type="Proteomes" id="UP000649617"/>
    </source>
</evidence>
<organism evidence="2 3">
    <name type="scientific">Symbiodinium pilosum</name>
    <name type="common">Dinoflagellate</name>
    <dbReference type="NCBI Taxonomy" id="2952"/>
    <lineage>
        <taxon>Eukaryota</taxon>
        <taxon>Sar</taxon>
        <taxon>Alveolata</taxon>
        <taxon>Dinophyceae</taxon>
        <taxon>Suessiales</taxon>
        <taxon>Symbiodiniaceae</taxon>
        <taxon>Symbiodinium</taxon>
    </lineage>
</organism>
<dbReference type="AlphaFoldDB" id="A0A812TFI1"/>